<protein>
    <submittedName>
        <fullName evidence="1">Uncharacterized protein</fullName>
    </submittedName>
</protein>
<organism evidence="1 2">
    <name type="scientific">Brassica napus</name>
    <name type="common">Rape</name>
    <dbReference type="NCBI Taxonomy" id="3708"/>
    <lineage>
        <taxon>Eukaryota</taxon>
        <taxon>Viridiplantae</taxon>
        <taxon>Streptophyta</taxon>
        <taxon>Embryophyta</taxon>
        <taxon>Tracheophyta</taxon>
        <taxon>Spermatophyta</taxon>
        <taxon>Magnoliopsida</taxon>
        <taxon>eudicotyledons</taxon>
        <taxon>Gunneridae</taxon>
        <taxon>Pentapetalae</taxon>
        <taxon>rosids</taxon>
        <taxon>malvids</taxon>
        <taxon>Brassicales</taxon>
        <taxon>Brassicaceae</taxon>
        <taxon>Brassiceae</taxon>
        <taxon>Brassica</taxon>
    </lineage>
</organism>
<reference evidence="1 2" key="1">
    <citation type="submission" date="2021-05" db="EMBL/GenBank/DDBJ databases">
        <title>Genome Assembly of Synthetic Allotetraploid Brassica napus Reveals Homoeologous Exchanges between Subgenomes.</title>
        <authorList>
            <person name="Davis J.T."/>
        </authorList>
    </citation>
    <scope>NUCLEOTIDE SEQUENCE [LARGE SCALE GENOMIC DNA]</scope>
    <source>
        <strain evidence="2">cv. Da-Ae</strain>
        <tissue evidence="1">Seedling</tissue>
    </source>
</reference>
<keyword evidence="2" id="KW-1185">Reference proteome</keyword>
<proteinExistence type="predicted"/>
<evidence type="ECO:0000313" key="2">
    <source>
        <dbReference type="Proteomes" id="UP000824890"/>
    </source>
</evidence>
<dbReference type="EMBL" id="JAGKQM010000014">
    <property type="protein sequence ID" value="KAH0883189.1"/>
    <property type="molecule type" value="Genomic_DNA"/>
</dbReference>
<dbReference type="Proteomes" id="UP000824890">
    <property type="component" value="Unassembled WGS sequence"/>
</dbReference>
<sequence length="103" mass="11385">MQFSLLKVLTPITDIIRDIQVGSSIKDNDAIITGCDSDDGNINMHILDDLSSYLQILIPLVIGLSPASRSKVEVSHFSVDYECLTNANPMFMASVRQLMRGQE</sequence>
<accession>A0ABQ7ZSG1</accession>
<comment type="caution">
    <text evidence="1">The sequence shown here is derived from an EMBL/GenBank/DDBJ whole genome shotgun (WGS) entry which is preliminary data.</text>
</comment>
<name>A0ABQ7ZSG1_BRANA</name>
<gene>
    <name evidence="1" type="ORF">HID58_059285</name>
</gene>
<evidence type="ECO:0000313" key="1">
    <source>
        <dbReference type="EMBL" id="KAH0883189.1"/>
    </source>
</evidence>